<dbReference type="AlphaFoldDB" id="A0AAE1K658"/>
<evidence type="ECO:0000313" key="3">
    <source>
        <dbReference type="Proteomes" id="UP001286313"/>
    </source>
</evidence>
<feature type="region of interest" description="Disordered" evidence="1">
    <location>
        <begin position="90"/>
        <end position="109"/>
    </location>
</feature>
<comment type="caution">
    <text evidence="2">The sequence shown here is derived from an EMBL/GenBank/DDBJ whole genome shotgun (WGS) entry which is preliminary data.</text>
</comment>
<dbReference type="Proteomes" id="UP001286313">
    <property type="component" value="Unassembled WGS sequence"/>
</dbReference>
<reference evidence="2" key="1">
    <citation type="submission" date="2023-10" db="EMBL/GenBank/DDBJ databases">
        <title>Genome assemblies of two species of porcelain crab, Petrolisthes cinctipes and Petrolisthes manimaculis (Anomura: Porcellanidae).</title>
        <authorList>
            <person name="Angst P."/>
        </authorList>
    </citation>
    <scope>NUCLEOTIDE SEQUENCE</scope>
    <source>
        <strain evidence="2">PB745_01</strain>
        <tissue evidence="2">Gill</tissue>
    </source>
</reference>
<organism evidence="2 3">
    <name type="scientific">Petrolisthes cinctipes</name>
    <name type="common">Flat porcelain crab</name>
    <dbReference type="NCBI Taxonomy" id="88211"/>
    <lineage>
        <taxon>Eukaryota</taxon>
        <taxon>Metazoa</taxon>
        <taxon>Ecdysozoa</taxon>
        <taxon>Arthropoda</taxon>
        <taxon>Crustacea</taxon>
        <taxon>Multicrustacea</taxon>
        <taxon>Malacostraca</taxon>
        <taxon>Eumalacostraca</taxon>
        <taxon>Eucarida</taxon>
        <taxon>Decapoda</taxon>
        <taxon>Pleocyemata</taxon>
        <taxon>Anomura</taxon>
        <taxon>Galatheoidea</taxon>
        <taxon>Porcellanidae</taxon>
        <taxon>Petrolisthes</taxon>
    </lineage>
</organism>
<gene>
    <name evidence="2" type="ORF">Pcinc_030361</name>
</gene>
<feature type="compositionally biased region" description="Low complexity" evidence="1">
    <location>
        <begin position="97"/>
        <end position="109"/>
    </location>
</feature>
<evidence type="ECO:0000313" key="2">
    <source>
        <dbReference type="EMBL" id="KAK3863903.1"/>
    </source>
</evidence>
<name>A0AAE1K658_PETCI</name>
<protein>
    <submittedName>
        <fullName evidence="2">Uncharacterized protein</fullName>
    </submittedName>
</protein>
<sequence length="152" mass="16596">MHFPILLHHHPPFPLSCSTTIHLYSYLAPPPSTSIPISLLHPSFSSVPSSRSTSIHFPQSCSTTIHFTPHLAPPSSFPFSSHHPPVFHLTPPPSTFPPSSTSPSCSTTSHFFPQNPNISLHHQSLSFQLPPHSPPRSTTILTPIALSRSPIL</sequence>
<dbReference type="EMBL" id="JAWQEG010003910">
    <property type="protein sequence ID" value="KAK3863903.1"/>
    <property type="molecule type" value="Genomic_DNA"/>
</dbReference>
<evidence type="ECO:0000256" key="1">
    <source>
        <dbReference type="SAM" id="MobiDB-lite"/>
    </source>
</evidence>
<proteinExistence type="predicted"/>
<keyword evidence="3" id="KW-1185">Reference proteome</keyword>
<accession>A0AAE1K658</accession>